<dbReference type="PANTHER" id="PTHR34427:SF5">
    <property type="entry name" value="DUF4283 DOMAIN-CONTAINING PROTEIN"/>
    <property type="match status" value="1"/>
</dbReference>
<dbReference type="Proteomes" id="UP000288805">
    <property type="component" value="Unassembled WGS sequence"/>
</dbReference>
<protein>
    <submittedName>
        <fullName evidence="1">Uncharacterized protein</fullName>
    </submittedName>
</protein>
<gene>
    <name evidence="1" type="ORF">CK203_088457</name>
</gene>
<proteinExistence type="predicted"/>
<sequence length="348" mass="39503">MPVTSPGVKCWFGVELKTFEISIEEYKGKVRGKICERGPKFSSWIRFGGKGLSLLLEEVGSCCELKERFHFRKFWSEGDRNYSLELCSNRAGRFLFCVVRDAENKRFFLAFPEGRGLVGGWKILVSKLRSLGVSPLQWKGALLENPNPSQASPSRKIEKEILDRNEELLGRCLVGIWQGDSGHLLDLVSFGSWAKNSWFLEGNLWLSNVRENLLLLEFEFADEAERGDGGGARLVLVKILGLPLHLWGRRLFKRFGDSCGRFVVVDENTAERRNLKWARVLIETRDWQHPSSLQVVAGPSCFALQLWWEKEPCISTMLPSRGFGARKLREDEVAPSRFEGSMGTLPSS</sequence>
<evidence type="ECO:0000313" key="1">
    <source>
        <dbReference type="EMBL" id="RVW48560.1"/>
    </source>
</evidence>
<organism evidence="1 2">
    <name type="scientific">Vitis vinifera</name>
    <name type="common">Grape</name>
    <dbReference type="NCBI Taxonomy" id="29760"/>
    <lineage>
        <taxon>Eukaryota</taxon>
        <taxon>Viridiplantae</taxon>
        <taxon>Streptophyta</taxon>
        <taxon>Embryophyta</taxon>
        <taxon>Tracheophyta</taxon>
        <taxon>Spermatophyta</taxon>
        <taxon>Magnoliopsida</taxon>
        <taxon>eudicotyledons</taxon>
        <taxon>Gunneridae</taxon>
        <taxon>Pentapetalae</taxon>
        <taxon>rosids</taxon>
        <taxon>Vitales</taxon>
        <taxon>Vitaceae</taxon>
        <taxon>Viteae</taxon>
        <taxon>Vitis</taxon>
    </lineage>
</organism>
<dbReference type="EMBL" id="QGNW01001250">
    <property type="protein sequence ID" value="RVW48560.1"/>
    <property type="molecule type" value="Genomic_DNA"/>
</dbReference>
<comment type="caution">
    <text evidence="1">The sequence shown here is derived from an EMBL/GenBank/DDBJ whole genome shotgun (WGS) entry which is preliminary data.</text>
</comment>
<dbReference type="AlphaFoldDB" id="A0A438ELG9"/>
<accession>A0A438ELG9</accession>
<evidence type="ECO:0000313" key="2">
    <source>
        <dbReference type="Proteomes" id="UP000288805"/>
    </source>
</evidence>
<reference evidence="1 2" key="1">
    <citation type="journal article" date="2018" name="PLoS Genet.">
        <title>Population sequencing reveals clonal diversity and ancestral inbreeding in the grapevine cultivar Chardonnay.</title>
        <authorList>
            <person name="Roach M.J."/>
            <person name="Johnson D.L."/>
            <person name="Bohlmann J."/>
            <person name="van Vuuren H.J."/>
            <person name="Jones S.J."/>
            <person name="Pretorius I.S."/>
            <person name="Schmidt S.A."/>
            <person name="Borneman A.R."/>
        </authorList>
    </citation>
    <scope>NUCLEOTIDE SEQUENCE [LARGE SCALE GENOMIC DNA]</scope>
    <source>
        <strain evidence="2">cv. Chardonnay</strain>
        <tissue evidence="1">Leaf</tissue>
    </source>
</reference>
<dbReference type="PANTHER" id="PTHR34427">
    <property type="entry name" value="DUF4283 DOMAIN PROTEIN"/>
    <property type="match status" value="1"/>
</dbReference>
<name>A0A438ELG9_VITVI</name>